<dbReference type="HOGENOM" id="CLU_105087_1_0_2"/>
<dbReference type="GeneID" id="3998090"/>
<proteinExistence type="predicted"/>
<dbReference type="PANTHER" id="PTHR35176:SF6">
    <property type="entry name" value="HEME OXYGENASE HI_0854-RELATED"/>
    <property type="match status" value="1"/>
</dbReference>
<dbReference type="Pfam" id="PF01243">
    <property type="entry name" value="PNPOx_N"/>
    <property type="match status" value="1"/>
</dbReference>
<dbReference type="InterPro" id="IPR014419">
    <property type="entry name" value="HutZ"/>
</dbReference>
<dbReference type="GO" id="GO:0005829">
    <property type="term" value="C:cytosol"/>
    <property type="evidence" value="ECO:0007669"/>
    <property type="project" value="TreeGrafter"/>
</dbReference>
<protein>
    <submittedName>
        <fullName evidence="3">Pyridoxamine 5'-phosphate oxidase family protein</fullName>
    </submittedName>
</protein>
<dbReference type="GO" id="GO:0016627">
    <property type="term" value="F:oxidoreductase activity, acting on the CH-CH group of donors"/>
    <property type="evidence" value="ECO:0007669"/>
    <property type="project" value="TreeGrafter"/>
</dbReference>
<keyword evidence="4" id="KW-1185">Reference proteome</keyword>
<dbReference type="PANTHER" id="PTHR35176">
    <property type="entry name" value="HEME OXYGENASE HI_0854-RELATED"/>
    <property type="match status" value="1"/>
</dbReference>
<dbReference type="GO" id="GO:0070967">
    <property type="term" value="F:coenzyme F420 binding"/>
    <property type="evidence" value="ECO:0007669"/>
    <property type="project" value="TreeGrafter"/>
</dbReference>
<dbReference type="Proteomes" id="UP000001979">
    <property type="component" value="Chromosome"/>
</dbReference>
<keyword evidence="1" id="KW-0560">Oxidoreductase</keyword>
<evidence type="ECO:0000313" key="3">
    <source>
        <dbReference type="EMBL" id="ABE52587.1"/>
    </source>
</evidence>
<dbReference type="PIRSF" id="PIRSF004633">
    <property type="entry name" value="UCP_PLP_oxd"/>
    <property type="match status" value="1"/>
</dbReference>
<evidence type="ECO:0000259" key="2">
    <source>
        <dbReference type="Pfam" id="PF01243"/>
    </source>
</evidence>
<dbReference type="InterPro" id="IPR011576">
    <property type="entry name" value="Pyridox_Oxase_N"/>
</dbReference>
<dbReference type="Gene3D" id="2.30.110.10">
    <property type="entry name" value="Electron Transport, Fmn-binding Protein, Chain A"/>
    <property type="match status" value="1"/>
</dbReference>
<dbReference type="AlphaFoldDB" id="Q12VD9"/>
<dbReference type="OrthoDB" id="139492at2157"/>
<dbReference type="EMBL" id="CP000300">
    <property type="protein sequence ID" value="ABE52587.1"/>
    <property type="molecule type" value="Genomic_DNA"/>
</dbReference>
<dbReference type="RefSeq" id="WP_011499730.1">
    <property type="nucleotide sequence ID" value="NC_007955.1"/>
</dbReference>
<evidence type="ECO:0000313" key="4">
    <source>
        <dbReference type="Proteomes" id="UP000001979"/>
    </source>
</evidence>
<sequence length="148" mass="16717">MACDPEIKERISEYLKKHPFLNLATISPEGNPMVHSMGFASSGPIVYFGTGNTTRKFRNIEQNPNVAFTVDEDGPDVMNITGIQMEGKASFVTDEAELGQIFQLMVEKFPFMAELPNNPDNVMIKVEPTKAFFLDYAVEFGFRYEVDY</sequence>
<dbReference type="InterPro" id="IPR052019">
    <property type="entry name" value="F420H2_bilvrd_red/Heme_oxyg"/>
</dbReference>
<name>Q12VD9_METBU</name>
<evidence type="ECO:0000256" key="1">
    <source>
        <dbReference type="ARBA" id="ARBA00023002"/>
    </source>
</evidence>
<dbReference type="KEGG" id="mbu:Mbur_1693"/>
<feature type="domain" description="Pyridoxamine 5'-phosphate oxidase N-terminal" evidence="2">
    <location>
        <begin position="7"/>
        <end position="133"/>
    </location>
</feature>
<dbReference type="SUPFAM" id="SSF50475">
    <property type="entry name" value="FMN-binding split barrel"/>
    <property type="match status" value="1"/>
</dbReference>
<organism evidence="3 4">
    <name type="scientific">Methanococcoides burtonii (strain DSM 6242 / NBRC 107633 / OCM 468 / ACE-M)</name>
    <dbReference type="NCBI Taxonomy" id="259564"/>
    <lineage>
        <taxon>Archaea</taxon>
        <taxon>Methanobacteriati</taxon>
        <taxon>Methanobacteriota</taxon>
        <taxon>Stenosarchaea group</taxon>
        <taxon>Methanomicrobia</taxon>
        <taxon>Methanosarcinales</taxon>
        <taxon>Methanosarcinaceae</taxon>
        <taxon>Methanococcoides</taxon>
    </lineage>
</organism>
<gene>
    <name evidence="3" type="ordered locus">Mbur_1693</name>
</gene>
<accession>Q12VD9</accession>
<dbReference type="InterPro" id="IPR012349">
    <property type="entry name" value="Split_barrel_FMN-bd"/>
</dbReference>
<reference evidence="4" key="1">
    <citation type="journal article" date="2009" name="ISME J.">
        <title>The genome sequence of the psychrophilic archaeon, Methanococcoides burtonii: the role of genome evolution in cold adaptation.</title>
        <authorList>
            <person name="Allen M.A."/>
            <person name="Lauro F.M."/>
            <person name="Williams T.J."/>
            <person name="Burg D."/>
            <person name="Siddiqui K.S."/>
            <person name="De Francisci D."/>
            <person name="Chong K.W."/>
            <person name="Pilak O."/>
            <person name="Chew H.H."/>
            <person name="De Maere M.Z."/>
            <person name="Ting L."/>
            <person name="Katrib M."/>
            <person name="Ng C."/>
            <person name="Sowers K.R."/>
            <person name="Galperin M.Y."/>
            <person name="Anderson I.J."/>
            <person name="Ivanova N."/>
            <person name="Dalin E."/>
            <person name="Martinez M."/>
            <person name="Lapidus A."/>
            <person name="Hauser L."/>
            <person name="Land M."/>
            <person name="Thomas T."/>
            <person name="Cavicchioli R."/>
        </authorList>
    </citation>
    <scope>NUCLEOTIDE SEQUENCE [LARGE SCALE GENOMIC DNA]</scope>
    <source>
        <strain evidence="4">DSM 6242 / NBRC 107633 / OCM 468 / ACE-M</strain>
    </source>
</reference>